<organism evidence="3 4">
    <name type="scientific">Haloferax larsenii</name>
    <dbReference type="NCBI Taxonomy" id="302484"/>
    <lineage>
        <taxon>Archaea</taxon>
        <taxon>Methanobacteriati</taxon>
        <taxon>Methanobacteriota</taxon>
        <taxon>Stenosarchaea group</taxon>
        <taxon>Halobacteria</taxon>
        <taxon>Halobacteriales</taxon>
        <taxon>Haloferacaceae</taxon>
        <taxon>Haloferax</taxon>
    </lineage>
</organism>
<feature type="transmembrane region" description="Helical" evidence="1">
    <location>
        <begin position="126"/>
        <end position="152"/>
    </location>
</feature>
<gene>
    <name evidence="3" type="ORF">SAMN04488691_1011167</name>
</gene>
<name>A0A1H7JDP1_HALLR</name>
<dbReference type="EMBL" id="FOAD01000001">
    <property type="protein sequence ID" value="SEK72626.1"/>
    <property type="molecule type" value="Genomic_DNA"/>
</dbReference>
<feature type="transmembrane region" description="Helical" evidence="1">
    <location>
        <begin position="47"/>
        <end position="65"/>
    </location>
</feature>
<feature type="transmembrane region" description="Helical" evidence="1">
    <location>
        <begin position="86"/>
        <end position="114"/>
    </location>
</feature>
<dbReference type="InterPro" id="IPR058271">
    <property type="entry name" value="DUF7965"/>
</dbReference>
<evidence type="ECO:0000313" key="4">
    <source>
        <dbReference type="Proteomes" id="UP000183894"/>
    </source>
</evidence>
<dbReference type="OrthoDB" id="293774at2157"/>
<protein>
    <recommendedName>
        <fullName evidence="2">DUF7965 domain-containing protein</fullName>
    </recommendedName>
</protein>
<proteinExistence type="predicted"/>
<dbReference type="RefSeq" id="WP_074792558.1">
    <property type="nucleotide sequence ID" value="NZ_FOAD01000001.1"/>
</dbReference>
<keyword evidence="1" id="KW-1133">Transmembrane helix</keyword>
<feature type="domain" description="DUF7965" evidence="2">
    <location>
        <begin position="7"/>
        <end position="165"/>
    </location>
</feature>
<dbReference type="AlphaFoldDB" id="A0A1H7JDP1"/>
<keyword evidence="1" id="KW-0472">Membrane</keyword>
<evidence type="ECO:0000259" key="2">
    <source>
        <dbReference type="Pfam" id="PF25913"/>
    </source>
</evidence>
<dbReference type="Proteomes" id="UP000183894">
    <property type="component" value="Unassembled WGS sequence"/>
</dbReference>
<reference evidence="3 4" key="1">
    <citation type="submission" date="2016-10" db="EMBL/GenBank/DDBJ databases">
        <authorList>
            <person name="de Groot N.N."/>
        </authorList>
    </citation>
    <scope>NUCLEOTIDE SEQUENCE [LARGE SCALE GENOMIC DNA]</scope>
    <source>
        <strain evidence="3 4">CDM_5</strain>
    </source>
</reference>
<keyword evidence="1" id="KW-0812">Transmembrane</keyword>
<sequence>MADADWLEVWTVSTFNVVALGLVGIIAGHTTGALTDSLPNFGTLPGVVTFAYLWALTLVATRWALSDGGLDRIREGELTTLVGRGAIAGAGIGGGFLLGAILVGSAVAVVQFFLDPGTTGGLQVLPFLLIILLGVGIAALVGALVGGVFVVLDAACYWVAGRFVRLDAGEE</sequence>
<dbReference type="Pfam" id="PF25913">
    <property type="entry name" value="DUF7965"/>
    <property type="match status" value="1"/>
</dbReference>
<feature type="transmembrane region" description="Helical" evidence="1">
    <location>
        <begin position="7"/>
        <end position="27"/>
    </location>
</feature>
<evidence type="ECO:0000313" key="3">
    <source>
        <dbReference type="EMBL" id="SEK72626.1"/>
    </source>
</evidence>
<evidence type="ECO:0000256" key="1">
    <source>
        <dbReference type="SAM" id="Phobius"/>
    </source>
</evidence>
<accession>A0A1H7JDP1</accession>